<accession>A0A8E2E228</accession>
<organism evidence="1 2">
    <name type="scientific">Lepidopterella palustris CBS 459.81</name>
    <dbReference type="NCBI Taxonomy" id="1314670"/>
    <lineage>
        <taxon>Eukaryota</taxon>
        <taxon>Fungi</taxon>
        <taxon>Dikarya</taxon>
        <taxon>Ascomycota</taxon>
        <taxon>Pezizomycotina</taxon>
        <taxon>Dothideomycetes</taxon>
        <taxon>Pleosporomycetidae</taxon>
        <taxon>Mytilinidiales</taxon>
        <taxon>Argynnaceae</taxon>
        <taxon>Lepidopterella</taxon>
    </lineage>
</organism>
<keyword evidence="2" id="KW-1185">Reference proteome</keyword>
<gene>
    <name evidence="1" type="ORF">K432DRAFT_160369</name>
</gene>
<dbReference type="AlphaFoldDB" id="A0A8E2E228"/>
<dbReference type="EMBL" id="KV745265">
    <property type="protein sequence ID" value="OCK75879.1"/>
    <property type="molecule type" value="Genomic_DNA"/>
</dbReference>
<proteinExistence type="predicted"/>
<name>A0A8E2E228_9PEZI</name>
<sequence>MAVVRPVEAALCLMVVYIPQLCLLRSARVVMLLFVSLVTHEPLVLSHSVSLSSLAGPEVVLLMRVQELKSPLGAGLQRELAKRMTKVRLKECPRYPHKGVAGAGRPPPSLLKQLLKLVLLFGMILTKSYGRAALASSVVLSFKSMPFFRLLRTSPSLTTLQISQKPIQPFPFCATTSNN</sequence>
<reference evidence="1 2" key="1">
    <citation type="journal article" date="2016" name="Nat. Commun.">
        <title>Ectomycorrhizal ecology is imprinted in the genome of the dominant symbiotic fungus Cenococcum geophilum.</title>
        <authorList>
            <consortium name="DOE Joint Genome Institute"/>
            <person name="Peter M."/>
            <person name="Kohler A."/>
            <person name="Ohm R.A."/>
            <person name="Kuo A."/>
            <person name="Krutzmann J."/>
            <person name="Morin E."/>
            <person name="Arend M."/>
            <person name="Barry K.W."/>
            <person name="Binder M."/>
            <person name="Choi C."/>
            <person name="Clum A."/>
            <person name="Copeland A."/>
            <person name="Grisel N."/>
            <person name="Haridas S."/>
            <person name="Kipfer T."/>
            <person name="LaButti K."/>
            <person name="Lindquist E."/>
            <person name="Lipzen A."/>
            <person name="Maire R."/>
            <person name="Meier B."/>
            <person name="Mihaltcheva S."/>
            <person name="Molinier V."/>
            <person name="Murat C."/>
            <person name="Poggeler S."/>
            <person name="Quandt C.A."/>
            <person name="Sperisen C."/>
            <person name="Tritt A."/>
            <person name="Tisserant E."/>
            <person name="Crous P.W."/>
            <person name="Henrissat B."/>
            <person name="Nehls U."/>
            <person name="Egli S."/>
            <person name="Spatafora J.W."/>
            <person name="Grigoriev I.V."/>
            <person name="Martin F.M."/>
        </authorList>
    </citation>
    <scope>NUCLEOTIDE SEQUENCE [LARGE SCALE GENOMIC DNA]</scope>
    <source>
        <strain evidence="1 2">CBS 459.81</strain>
    </source>
</reference>
<evidence type="ECO:0000313" key="2">
    <source>
        <dbReference type="Proteomes" id="UP000250266"/>
    </source>
</evidence>
<evidence type="ECO:0000313" key="1">
    <source>
        <dbReference type="EMBL" id="OCK75879.1"/>
    </source>
</evidence>
<protein>
    <submittedName>
        <fullName evidence="1">Uncharacterized protein</fullName>
    </submittedName>
</protein>
<dbReference type="Proteomes" id="UP000250266">
    <property type="component" value="Unassembled WGS sequence"/>
</dbReference>